<dbReference type="AlphaFoldDB" id="M5U393"/>
<dbReference type="PATRIC" id="fig|1263870.3.peg.2810"/>
<name>M5U393_9BACT</name>
<feature type="compositionally biased region" description="Low complexity" evidence="1">
    <location>
        <begin position="51"/>
        <end position="62"/>
    </location>
</feature>
<reference evidence="2 3" key="1">
    <citation type="journal article" date="2013" name="Mar. Genomics">
        <title>Expression of sulfatases in Rhodopirellula baltica and the diversity of sulfatases in the genus Rhodopirellula.</title>
        <authorList>
            <person name="Wegner C.E."/>
            <person name="Richter-Heitmann T."/>
            <person name="Klindworth A."/>
            <person name="Klockow C."/>
            <person name="Richter M."/>
            <person name="Achstetter T."/>
            <person name="Glockner F.O."/>
            <person name="Harder J."/>
        </authorList>
    </citation>
    <scope>NUCLEOTIDE SEQUENCE [LARGE SCALE GENOMIC DNA]</scope>
    <source>
        <strain evidence="2 3">SM41</strain>
    </source>
</reference>
<feature type="region of interest" description="Disordered" evidence="1">
    <location>
        <begin position="49"/>
        <end position="78"/>
    </location>
</feature>
<evidence type="ECO:0000313" key="2">
    <source>
        <dbReference type="EMBL" id="EMI55932.1"/>
    </source>
</evidence>
<evidence type="ECO:0000313" key="3">
    <source>
        <dbReference type="Proteomes" id="UP000011885"/>
    </source>
</evidence>
<dbReference type="OrthoDB" id="93690at203682"/>
<comment type="caution">
    <text evidence="2">The sequence shown here is derived from an EMBL/GenBank/DDBJ whole genome shotgun (WGS) entry which is preliminary data.</text>
</comment>
<sequence>MRKAILGTFIAVGMSFVGCSDGEPANLVKDADPQDIKAYMEMQEKAKQAMEEGAQMEAQAMKDMSVEARKGPPKEKEE</sequence>
<dbReference type="Proteomes" id="UP000011885">
    <property type="component" value="Unassembled WGS sequence"/>
</dbReference>
<dbReference type="EMBL" id="ANOH01000185">
    <property type="protein sequence ID" value="EMI55932.1"/>
    <property type="molecule type" value="Genomic_DNA"/>
</dbReference>
<proteinExistence type="predicted"/>
<dbReference type="PROSITE" id="PS51257">
    <property type="entry name" value="PROKAR_LIPOPROTEIN"/>
    <property type="match status" value="1"/>
</dbReference>
<gene>
    <name evidence="2" type="ORF">RSSM_02641</name>
</gene>
<evidence type="ECO:0000256" key="1">
    <source>
        <dbReference type="SAM" id="MobiDB-lite"/>
    </source>
</evidence>
<feature type="compositionally biased region" description="Basic and acidic residues" evidence="1">
    <location>
        <begin position="64"/>
        <end position="78"/>
    </location>
</feature>
<dbReference type="RefSeq" id="WP_008678642.1">
    <property type="nucleotide sequence ID" value="NZ_ANOH01000185.1"/>
</dbReference>
<organism evidence="2 3">
    <name type="scientific">Rhodopirellula sallentina SM41</name>
    <dbReference type="NCBI Taxonomy" id="1263870"/>
    <lineage>
        <taxon>Bacteria</taxon>
        <taxon>Pseudomonadati</taxon>
        <taxon>Planctomycetota</taxon>
        <taxon>Planctomycetia</taxon>
        <taxon>Pirellulales</taxon>
        <taxon>Pirellulaceae</taxon>
        <taxon>Rhodopirellula</taxon>
    </lineage>
</organism>
<keyword evidence="3" id="KW-1185">Reference proteome</keyword>
<accession>M5U393</accession>
<protein>
    <submittedName>
        <fullName evidence="2">Secreted protein</fullName>
    </submittedName>
</protein>